<dbReference type="Bgee" id="ENSRNOG00000002154">
    <property type="expression patterns" value="Expressed in frontal cortex and 1 other cell type or tissue"/>
</dbReference>
<evidence type="ECO:0000256" key="1">
    <source>
        <dbReference type="SAM" id="MobiDB-lite"/>
    </source>
</evidence>
<keyword evidence="3" id="KW-1185">Reference proteome</keyword>
<dbReference type="OMA" id="PGRKNQT"/>
<evidence type="ECO:0000313" key="4">
    <source>
        <dbReference type="RGD" id="71036"/>
    </source>
</evidence>
<feature type="region of interest" description="Disordered" evidence="1">
    <location>
        <begin position="1"/>
        <end position="21"/>
    </location>
</feature>
<feature type="region of interest" description="Disordered" evidence="1">
    <location>
        <begin position="193"/>
        <end position="462"/>
    </location>
</feature>
<accession>A0A4X0WLY2</accession>
<reference evidence="2" key="1">
    <citation type="submission" date="2024-01" db="EMBL/GenBank/DDBJ databases">
        <title>GRCr8: a new rat reference genome assembly contstructed from accurate long reads and long range scaffolding.</title>
        <authorList>
            <person name="Doris P.A."/>
            <person name="Kalbfleisch T."/>
            <person name="Li K."/>
            <person name="Howe K."/>
            <person name="Wood J."/>
        </authorList>
    </citation>
    <scope>NUCLEOTIDE SEQUENCE [LARGE SCALE GENOMIC DNA]</scope>
    <source>
        <strain evidence="2">Brown Norway</strain>
    </source>
</reference>
<dbReference type="Pfam" id="PF07175">
    <property type="entry name" value="Osteoregulin"/>
    <property type="match status" value="1"/>
</dbReference>
<reference evidence="2" key="3">
    <citation type="submission" date="2025-09" db="UniProtKB">
        <authorList>
            <consortium name="Ensembl"/>
        </authorList>
    </citation>
    <scope>IDENTIFICATION</scope>
    <source>
        <strain evidence="2">Brown Norway</strain>
    </source>
</reference>
<feature type="compositionally biased region" description="Basic residues" evidence="1">
    <location>
        <begin position="409"/>
        <end position="418"/>
    </location>
</feature>
<dbReference type="OrthoDB" id="9041543at2759"/>
<dbReference type="GO" id="GO:0031214">
    <property type="term" value="P:biomineral tissue development"/>
    <property type="evidence" value="ECO:0007669"/>
    <property type="project" value="InterPro"/>
</dbReference>
<feature type="compositionally biased region" description="Polar residues" evidence="1">
    <location>
        <begin position="364"/>
        <end position="373"/>
    </location>
</feature>
<dbReference type="RGD" id="71036">
    <property type="gene designation" value="Mepe"/>
</dbReference>
<dbReference type="Proteomes" id="UP000002494">
    <property type="component" value="Chromosome 14"/>
</dbReference>
<dbReference type="CTD" id="56955"/>
<dbReference type="PANTHER" id="PTHR16510:SF4">
    <property type="entry name" value="MATRIX EXTRACELLULAR PHOSPHOGLYCOPROTEIN"/>
    <property type="match status" value="1"/>
</dbReference>
<gene>
    <name evidence="2 4" type="primary">Mepe</name>
</gene>
<evidence type="ECO:0000313" key="2">
    <source>
        <dbReference type="Ensembl" id="ENSRNOP00000074247.2"/>
    </source>
</evidence>
<evidence type="ECO:0000313" key="3">
    <source>
        <dbReference type="Proteomes" id="UP000002494"/>
    </source>
</evidence>
<name>A0A4X0WLY2_RAT</name>
<dbReference type="Ensembl" id="ENSRNOT00000091558.3">
    <property type="protein sequence ID" value="ENSRNOP00000074247.2"/>
    <property type="gene ID" value="ENSRNOG00000002154.9"/>
</dbReference>
<feature type="compositionally biased region" description="Basic and acidic residues" evidence="1">
    <location>
        <begin position="294"/>
        <end position="305"/>
    </location>
</feature>
<organism evidence="2 3">
    <name type="scientific">Rattus norvegicus</name>
    <name type="common">Rat</name>
    <dbReference type="NCBI Taxonomy" id="10116"/>
    <lineage>
        <taxon>Eukaryota</taxon>
        <taxon>Metazoa</taxon>
        <taxon>Chordata</taxon>
        <taxon>Craniata</taxon>
        <taxon>Vertebrata</taxon>
        <taxon>Euteleostomi</taxon>
        <taxon>Mammalia</taxon>
        <taxon>Eutheria</taxon>
        <taxon>Euarchontoglires</taxon>
        <taxon>Glires</taxon>
        <taxon>Rodentia</taxon>
        <taxon>Myomorpha</taxon>
        <taxon>Muroidea</taxon>
        <taxon>Muridae</taxon>
        <taxon>Murinae</taxon>
        <taxon>Rattus</taxon>
    </lineage>
</organism>
<feature type="region of interest" description="Disordered" evidence="1">
    <location>
        <begin position="45"/>
        <end position="85"/>
    </location>
</feature>
<dbReference type="InterPro" id="IPR009837">
    <property type="entry name" value="MEPE"/>
</dbReference>
<feature type="compositionally biased region" description="Basic and acidic residues" evidence="1">
    <location>
        <begin position="327"/>
        <end position="340"/>
    </location>
</feature>
<dbReference type="AlphaFoldDB" id="A0A4X0WLY2"/>
<protein>
    <submittedName>
        <fullName evidence="2">Matrix extracellular phosphoglycoprotein</fullName>
    </submittedName>
</protein>
<dbReference type="GeneTree" id="ENSGT00390000010702"/>
<proteinExistence type="predicted"/>
<dbReference type="ExpressionAtlas" id="A0A4X0WLY2">
    <property type="expression patterns" value="baseline and differential"/>
</dbReference>
<dbReference type="PANTHER" id="PTHR16510">
    <property type="entry name" value="EXTRACELLULAR MATRIX PHOSPHOGLYCOPROTEIN WITH ASARM MOTIF"/>
    <property type="match status" value="1"/>
</dbReference>
<reference evidence="2" key="2">
    <citation type="submission" date="2025-08" db="UniProtKB">
        <authorList>
            <consortium name="Ensembl"/>
        </authorList>
    </citation>
    <scope>IDENTIFICATION</scope>
    <source>
        <strain evidence="2">Brown Norway</strain>
    </source>
</reference>
<feature type="compositionally biased region" description="Low complexity" evidence="1">
    <location>
        <begin position="449"/>
        <end position="462"/>
    </location>
</feature>
<feature type="compositionally biased region" description="Basic residues" evidence="1">
    <location>
        <begin position="432"/>
        <end position="442"/>
    </location>
</feature>
<sequence length="462" mass="49601">MGSRAHTGNTLTHTKNKNKNVWPFLHGPGSPELLLHLRDLPHLPKKLNEDGSSGGNQGNIHLASVKPEPTVGKGTEGGRDAPLHLPDQNRQGATLLRNITQPVKSLVTGTEVQSDRNKEKKPQSVLSVIPTDVHNANDYSEDTENQQRDLLLQNSPGQSKHTPRARRSTHYLTHLPQIRKILSDFEDSASPDLLVRGDNDVPPFSGDGQHFMHTPDRGGAVGSDPESSAGHPVSGSSNVEIVDPHTNGLGSNEIPGREGHIGGAYATRGKTAQGAGSADVSLVEGSNEITGSTKFRELPGKEGNRVDASSQNAHQGKVEFHYPQAPSKEKVKGGSREHTGKAGYNEIPKSSKGGTSKDAEESKGNQVTLTESQRFPGKGKGQSSHSLGNEVKSEEDSSNSLSREGIAIAHRRTSHPTRNRGMSQRRGSWPSRRPHPHRRVSTRQRDSSESSSSGSSSESSGD</sequence>